<dbReference type="InterPro" id="IPR036249">
    <property type="entry name" value="Thioredoxin-like_sf"/>
</dbReference>
<protein>
    <recommendedName>
        <fullName evidence="6">DSBA-like thioredoxin domain-containing protein</fullName>
    </recommendedName>
</protein>
<dbReference type="Pfam" id="PF01323">
    <property type="entry name" value="DSBA"/>
    <property type="match status" value="1"/>
</dbReference>
<keyword evidence="5" id="KW-0175">Coiled coil</keyword>
<organism evidence="7 8">
    <name type="scientific">Desulfolithobacter dissulfuricans</name>
    <dbReference type="NCBI Taxonomy" id="2795293"/>
    <lineage>
        <taxon>Bacteria</taxon>
        <taxon>Pseudomonadati</taxon>
        <taxon>Thermodesulfobacteriota</taxon>
        <taxon>Desulfobulbia</taxon>
        <taxon>Desulfobulbales</taxon>
        <taxon>Desulfobulbaceae</taxon>
        <taxon>Desulfolithobacter</taxon>
    </lineage>
</organism>
<evidence type="ECO:0000256" key="5">
    <source>
        <dbReference type="SAM" id="Coils"/>
    </source>
</evidence>
<accession>A0A915U101</accession>
<evidence type="ECO:0000256" key="4">
    <source>
        <dbReference type="ARBA" id="ARBA00023284"/>
    </source>
</evidence>
<keyword evidence="1" id="KW-0732">Signal</keyword>
<evidence type="ECO:0000313" key="8">
    <source>
        <dbReference type="Proteomes" id="UP001063350"/>
    </source>
</evidence>
<reference evidence="7" key="1">
    <citation type="submission" date="2020-12" db="EMBL/GenBank/DDBJ databases">
        <title>Desulfobium dissulfuricans gen. nov., sp. nov., a novel mesophilic, sulfate-reducing bacterium isolated from a deep-sea hydrothermal vent.</title>
        <authorList>
            <person name="Hashimoto Y."/>
            <person name="Tame A."/>
            <person name="Sawayama S."/>
            <person name="Miyazaki J."/>
            <person name="Takai K."/>
            <person name="Nakagawa S."/>
        </authorList>
    </citation>
    <scope>NUCLEOTIDE SEQUENCE</scope>
    <source>
        <strain evidence="7">GF1</strain>
    </source>
</reference>
<keyword evidence="3" id="KW-1015">Disulfide bond</keyword>
<dbReference type="AlphaFoldDB" id="A0A915U101"/>
<name>A0A915U101_9BACT</name>
<dbReference type="PANTHER" id="PTHR13887">
    <property type="entry name" value="GLUTATHIONE S-TRANSFERASE KAPPA"/>
    <property type="match status" value="1"/>
</dbReference>
<evidence type="ECO:0000259" key="6">
    <source>
        <dbReference type="Pfam" id="PF01323"/>
    </source>
</evidence>
<keyword evidence="8" id="KW-1185">Reference proteome</keyword>
<keyword evidence="4" id="KW-0676">Redox-active center</keyword>
<keyword evidence="2" id="KW-0560">Oxidoreductase</keyword>
<proteinExistence type="predicted"/>
<sequence>MLEKNPDTLKIAYKHLPLVRIHEYAEPAARAAVAAQNQGKFWQMHDKLFAAEKLDPDSIMKMAEELGLDMEQFRKDMNSQETRARVLQDMRDAQQANVSGTPTLFVNGHLIRSDSRSVSAIQKMIDRELARKKEKATRQN</sequence>
<evidence type="ECO:0000256" key="1">
    <source>
        <dbReference type="ARBA" id="ARBA00022729"/>
    </source>
</evidence>
<dbReference type="Proteomes" id="UP001063350">
    <property type="component" value="Chromosome"/>
</dbReference>
<dbReference type="KEGG" id="ddu:GF1_11810"/>
<feature type="domain" description="DSBA-like thioredoxin" evidence="6">
    <location>
        <begin position="25"/>
        <end position="123"/>
    </location>
</feature>
<dbReference type="SUPFAM" id="SSF52833">
    <property type="entry name" value="Thioredoxin-like"/>
    <property type="match status" value="1"/>
</dbReference>
<evidence type="ECO:0000313" key="7">
    <source>
        <dbReference type="EMBL" id="BCO08805.1"/>
    </source>
</evidence>
<dbReference type="EMBL" id="AP024233">
    <property type="protein sequence ID" value="BCO08805.1"/>
    <property type="molecule type" value="Genomic_DNA"/>
</dbReference>
<feature type="coiled-coil region" evidence="5">
    <location>
        <begin position="63"/>
        <end position="90"/>
    </location>
</feature>
<dbReference type="Gene3D" id="3.40.30.10">
    <property type="entry name" value="Glutaredoxin"/>
    <property type="match status" value="1"/>
</dbReference>
<evidence type="ECO:0000256" key="2">
    <source>
        <dbReference type="ARBA" id="ARBA00023002"/>
    </source>
</evidence>
<gene>
    <name evidence="7" type="ORF">GF1_11810</name>
</gene>
<evidence type="ECO:0000256" key="3">
    <source>
        <dbReference type="ARBA" id="ARBA00023157"/>
    </source>
</evidence>
<dbReference type="GO" id="GO:0016491">
    <property type="term" value="F:oxidoreductase activity"/>
    <property type="evidence" value="ECO:0007669"/>
    <property type="project" value="UniProtKB-KW"/>
</dbReference>
<dbReference type="PANTHER" id="PTHR13887:SF14">
    <property type="entry name" value="DISULFIDE BOND FORMATION PROTEIN D"/>
    <property type="match status" value="1"/>
</dbReference>
<dbReference type="InterPro" id="IPR001853">
    <property type="entry name" value="DSBA-like_thioredoxin_dom"/>
</dbReference>